<evidence type="ECO:0000313" key="2">
    <source>
        <dbReference type="EMBL" id="KAH0813381.1"/>
    </source>
</evidence>
<gene>
    <name evidence="2" type="ORF">GEV33_009410</name>
</gene>
<dbReference type="AlphaFoldDB" id="A0A8J6LHB2"/>
<reference evidence="2" key="1">
    <citation type="journal article" date="2020" name="J Insects Food Feed">
        <title>The yellow mealworm (Tenebrio molitor) genome: a resource for the emerging insects as food and feed industry.</title>
        <authorList>
            <person name="Eriksson T."/>
            <person name="Andere A."/>
            <person name="Kelstrup H."/>
            <person name="Emery V."/>
            <person name="Picard C."/>
        </authorList>
    </citation>
    <scope>NUCLEOTIDE SEQUENCE</scope>
    <source>
        <strain evidence="2">Stoneville</strain>
        <tissue evidence="2">Whole head</tissue>
    </source>
</reference>
<protein>
    <recommendedName>
        <fullName evidence="1">Tc1-like transposase DDE domain-containing protein</fullName>
    </recommendedName>
</protein>
<comment type="caution">
    <text evidence="2">The sequence shown here is derived from an EMBL/GenBank/DDBJ whole genome shotgun (WGS) entry which is preliminary data.</text>
</comment>
<dbReference type="Gene3D" id="3.30.420.10">
    <property type="entry name" value="Ribonuclease H-like superfamily/Ribonuclease H"/>
    <property type="match status" value="1"/>
</dbReference>
<feature type="domain" description="Tc1-like transposase DDE" evidence="1">
    <location>
        <begin position="93"/>
        <end position="200"/>
    </location>
</feature>
<evidence type="ECO:0000313" key="3">
    <source>
        <dbReference type="Proteomes" id="UP000719412"/>
    </source>
</evidence>
<name>A0A8J6LHB2_TENMO</name>
<keyword evidence="3" id="KW-1185">Reference proteome</keyword>
<accession>A0A8J6LHB2</accession>
<sequence length="263" mass="30414">MLDETVSPSMDRSWRSTTLACVVPRIKSSGGRTVGIHEAGLSFPEIARRLSRSDCTIIPAWRAWSNEGSKRRSKAQKGVEKVVVGHESDRRLRVRRPRGQKPNLQFALRRHSRLTSGVMVWGSLNVARYINGVLEPILLPYLQRHHNSVFQQDNARKHITRVTQRVFNENNVNLLPWPARSPDLSPIEHVWDMIGRRVEDFPAPMRTLADFEFKFKEFGKKYRQESIGEIDRQALFLNVLEEHRVQCLTHVLSKQTFWISTGL</sequence>
<dbReference type="InterPro" id="IPR038717">
    <property type="entry name" value="Tc1-like_DDE_dom"/>
</dbReference>
<proteinExistence type="predicted"/>
<dbReference type="Proteomes" id="UP000719412">
    <property type="component" value="Unassembled WGS sequence"/>
</dbReference>
<evidence type="ECO:0000259" key="1">
    <source>
        <dbReference type="Pfam" id="PF13358"/>
    </source>
</evidence>
<dbReference type="InterPro" id="IPR036397">
    <property type="entry name" value="RNaseH_sf"/>
</dbReference>
<dbReference type="Pfam" id="PF13358">
    <property type="entry name" value="DDE_3"/>
    <property type="match status" value="1"/>
</dbReference>
<organism evidence="2 3">
    <name type="scientific">Tenebrio molitor</name>
    <name type="common">Yellow mealworm beetle</name>
    <dbReference type="NCBI Taxonomy" id="7067"/>
    <lineage>
        <taxon>Eukaryota</taxon>
        <taxon>Metazoa</taxon>
        <taxon>Ecdysozoa</taxon>
        <taxon>Arthropoda</taxon>
        <taxon>Hexapoda</taxon>
        <taxon>Insecta</taxon>
        <taxon>Pterygota</taxon>
        <taxon>Neoptera</taxon>
        <taxon>Endopterygota</taxon>
        <taxon>Coleoptera</taxon>
        <taxon>Polyphaga</taxon>
        <taxon>Cucujiformia</taxon>
        <taxon>Tenebrionidae</taxon>
        <taxon>Tenebrio</taxon>
    </lineage>
</organism>
<dbReference type="GO" id="GO:0003676">
    <property type="term" value="F:nucleic acid binding"/>
    <property type="evidence" value="ECO:0007669"/>
    <property type="project" value="InterPro"/>
</dbReference>
<reference evidence="2" key="2">
    <citation type="submission" date="2021-08" db="EMBL/GenBank/DDBJ databases">
        <authorList>
            <person name="Eriksson T."/>
        </authorList>
    </citation>
    <scope>NUCLEOTIDE SEQUENCE</scope>
    <source>
        <strain evidence="2">Stoneville</strain>
        <tissue evidence="2">Whole head</tissue>
    </source>
</reference>
<dbReference type="EMBL" id="JABDTM020025330">
    <property type="protein sequence ID" value="KAH0813381.1"/>
    <property type="molecule type" value="Genomic_DNA"/>
</dbReference>